<name>A0ABX2NX90_9BURK</name>
<protein>
    <submittedName>
        <fullName evidence="2">Uncharacterized protein</fullName>
    </submittedName>
</protein>
<reference evidence="2 3" key="1">
    <citation type="submission" date="2019-08" db="EMBL/GenBank/DDBJ databases">
        <title>Paraburkholderia simonii sp. nov. and P. youngii sp. nov. Brazilian and Mexican Mimosa-associated rhizobia.</title>
        <authorList>
            <person name="Mavima L."/>
            <person name="Beukes C.W."/>
            <person name="Palmer M."/>
            <person name="De Meyer S.E."/>
            <person name="James E.K."/>
            <person name="Maluk M."/>
            <person name="Avontuur J.R."/>
            <person name="Chan W.Y."/>
            <person name="Venter S.N."/>
            <person name="Steenkamp E.T."/>
        </authorList>
    </citation>
    <scope>NUCLEOTIDE SEQUENCE [LARGE SCALE GENOMIC DNA]</scope>
    <source>
        <strain evidence="2 3">JPY454</strain>
    </source>
</reference>
<evidence type="ECO:0000313" key="3">
    <source>
        <dbReference type="Proteomes" id="UP000821598"/>
    </source>
</evidence>
<evidence type="ECO:0000256" key="1">
    <source>
        <dbReference type="SAM" id="Phobius"/>
    </source>
</evidence>
<comment type="caution">
    <text evidence="2">The sequence shown here is derived from an EMBL/GenBank/DDBJ whole genome shotgun (WGS) entry which is preliminary data.</text>
</comment>
<sequence length="94" mass="10472">MSLTRFLIAKLARVDVDVARRALATAHSQDVMDESRPAEFSRGAGARAYGMALFVSRRPVHFYMGMFGLILFPLYMLSRLGSALIEWGIATYGQ</sequence>
<keyword evidence="1" id="KW-1133">Transmembrane helix</keyword>
<gene>
    <name evidence="2" type="ORF">FSB64_36630</name>
</gene>
<organism evidence="2 3">
    <name type="scientific">Paraburkholderia youngii</name>
    <dbReference type="NCBI Taxonomy" id="2782701"/>
    <lineage>
        <taxon>Bacteria</taxon>
        <taxon>Pseudomonadati</taxon>
        <taxon>Pseudomonadota</taxon>
        <taxon>Betaproteobacteria</taxon>
        <taxon>Burkholderiales</taxon>
        <taxon>Burkholderiaceae</taxon>
        <taxon>Paraburkholderia</taxon>
    </lineage>
</organism>
<keyword evidence="1" id="KW-0472">Membrane</keyword>
<dbReference type="RefSeq" id="WP_152854561.1">
    <property type="nucleotide sequence ID" value="NZ_JBNDKW010000004.1"/>
</dbReference>
<dbReference type="EMBL" id="VOMC01000065">
    <property type="protein sequence ID" value="NVI09139.1"/>
    <property type="molecule type" value="Genomic_DNA"/>
</dbReference>
<accession>A0ABX2NX90</accession>
<proteinExistence type="predicted"/>
<keyword evidence="3" id="KW-1185">Reference proteome</keyword>
<evidence type="ECO:0000313" key="2">
    <source>
        <dbReference type="EMBL" id="NVI09139.1"/>
    </source>
</evidence>
<dbReference type="Proteomes" id="UP000821598">
    <property type="component" value="Unassembled WGS sequence"/>
</dbReference>
<keyword evidence="1" id="KW-0812">Transmembrane</keyword>
<feature type="transmembrane region" description="Helical" evidence="1">
    <location>
        <begin position="60"/>
        <end position="77"/>
    </location>
</feature>